<feature type="transmembrane region" description="Helical" evidence="8">
    <location>
        <begin position="105"/>
        <end position="124"/>
    </location>
</feature>
<keyword evidence="3" id="KW-0813">Transport</keyword>
<proteinExistence type="inferred from homology"/>
<evidence type="ECO:0000313" key="9">
    <source>
        <dbReference type="EMBL" id="UOQ57114.1"/>
    </source>
</evidence>
<accession>A0ABY4FLG2</accession>
<evidence type="ECO:0000256" key="6">
    <source>
        <dbReference type="ARBA" id="ARBA00022989"/>
    </source>
</evidence>
<evidence type="ECO:0000256" key="8">
    <source>
        <dbReference type="RuleBase" id="RU363041"/>
    </source>
</evidence>
<keyword evidence="4 8" id="KW-1003">Cell membrane</keyword>
<feature type="transmembrane region" description="Helical" evidence="8">
    <location>
        <begin position="51"/>
        <end position="68"/>
    </location>
</feature>
<sequence>MTLLPQLPAVAWALLATAALIVGFSKTALPGVNTISIAIFAAILPARHSTGALLVLLIVGDAFAVWAYRKHASWPTILRLAPAVVGGLALGAVFLALADDSWVRRVIGIILLLVVGFTVWRRWISSGGAPAGRAASIGYGSLGGFTTMVANAGGPVMSMYFLAARFPVKAFLGTAAWFFACINLAKLPFSIGLGLIDAGSLVLDLLLVPGVIIGALLGRWAANRMRQGFFDVAVLGATVLGAVYLLI</sequence>
<feature type="transmembrane region" description="Helical" evidence="8">
    <location>
        <begin position="166"/>
        <end position="185"/>
    </location>
</feature>
<organism evidence="9 10">
    <name type="scientific">Leucobacter allii</name>
    <dbReference type="NCBI Taxonomy" id="2932247"/>
    <lineage>
        <taxon>Bacteria</taxon>
        <taxon>Bacillati</taxon>
        <taxon>Actinomycetota</taxon>
        <taxon>Actinomycetes</taxon>
        <taxon>Micrococcales</taxon>
        <taxon>Microbacteriaceae</taxon>
        <taxon>Leucobacter</taxon>
    </lineage>
</organism>
<dbReference type="EMBL" id="CP095045">
    <property type="protein sequence ID" value="UOQ57114.1"/>
    <property type="molecule type" value="Genomic_DNA"/>
</dbReference>
<dbReference type="InterPro" id="IPR052017">
    <property type="entry name" value="TSUP"/>
</dbReference>
<dbReference type="PANTHER" id="PTHR30269:SF23">
    <property type="entry name" value="MEMBRANE TRANSPORTER PROTEIN YDHB-RELATED"/>
    <property type="match status" value="1"/>
</dbReference>
<feature type="transmembrane region" description="Helical" evidence="8">
    <location>
        <begin position="80"/>
        <end position="98"/>
    </location>
</feature>
<dbReference type="Pfam" id="PF01925">
    <property type="entry name" value="TauE"/>
    <property type="match status" value="1"/>
</dbReference>
<keyword evidence="5 8" id="KW-0812">Transmembrane</keyword>
<evidence type="ECO:0000256" key="1">
    <source>
        <dbReference type="ARBA" id="ARBA00004651"/>
    </source>
</evidence>
<evidence type="ECO:0000313" key="10">
    <source>
        <dbReference type="Proteomes" id="UP000831786"/>
    </source>
</evidence>
<keyword evidence="7 8" id="KW-0472">Membrane</keyword>
<gene>
    <name evidence="9" type="ORF">MUN78_15890</name>
</gene>
<evidence type="ECO:0000256" key="3">
    <source>
        <dbReference type="ARBA" id="ARBA00022448"/>
    </source>
</evidence>
<keyword evidence="6 8" id="KW-1133">Transmembrane helix</keyword>
<protein>
    <recommendedName>
        <fullName evidence="8">Probable membrane transporter protein</fullName>
    </recommendedName>
</protein>
<comment type="similarity">
    <text evidence="2 8">Belongs to the 4-toluene sulfonate uptake permease (TSUP) (TC 2.A.102) family.</text>
</comment>
<feature type="transmembrane region" description="Helical" evidence="8">
    <location>
        <begin position="229"/>
        <end position="246"/>
    </location>
</feature>
<feature type="transmembrane region" description="Helical" evidence="8">
    <location>
        <begin position="191"/>
        <end position="217"/>
    </location>
</feature>
<feature type="transmembrane region" description="Helical" evidence="8">
    <location>
        <begin position="136"/>
        <end position="154"/>
    </location>
</feature>
<reference evidence="9 10" key="1">
    <citation type="submission" date="2022-04" db="EMBL/GenBank/DDBJ databases">
        <title>Leucobacter sp. isolated from rhizosphere of garlic.</title>
        <authorList>
            <person name="Won M."/>
            <person name="Lee C.-M."/>
            <person name="Woen H.-Y."/>
            <person name="Kwon S.-W."/>
        </authorList>
    </citation>
    <scope>NUCLEOTIDE SEQUENCE [LARGE SCALE GENOMIC DNA]</scope>
    <source>
        <strain evidence="9 10">H21R-40</strain>
    </source>
</reference>
<dbReference type="PANTHER" id="PTHR30269">
    <property type="entry name" value="TRANSMEMBRANE PROTEIN YFCA"/>
    <property type="match status" value="1"/>
</dbReference>
<comment type="subcellular location">
    <subcellularLocation>
        <location evidence="1 8">Cell membrane</location>
        <topology evidence="1 8">Multi-pass membrane protein</topology>
    </subcellularLocation>
</comment>
<evidence type="ECO:0000256" key="2">
    <source>
        <dbReference type="ARBA" id="ARBA00009142"/>
    </source>
</evidence>
<keyword evidence="10" id="KW-1185">Reference proteome</keyword>
<dbReference type="RefSeq" id="WP_244692215.1">
    <property type="nucleotide sequence ID" value="NZ_CP095044.1"/>
</dbReference>
<evidence type="ECO:0000256" key="5">
    <source>
        <dbReference type="ARBA" id="ARBA00022692"/>
    </source>
</evidence>
<dbReference type="InterPro" id="IPR002781">
    <property type="entry name" value="TM_pro_TauE-like"/>
</dbReference>
<name>A0ABY4FLG2_9MICO</name>
<dbReference type="Proteomes" id="UP000831786">
    <property type="component" value="Chromosome"/>
</dbReference>
<evidence type="ECO:0000256" key="4">
    <source>
        <dbReference type="ARBA" id="ARBA00022475"/>
    </source>
</evidence>
<evidence type="ECO:0000256" key="7">
    <source>
        <dbReference type="ARBA" id="ARBA00023136"/>
    </source>
</evidence>